<dbReference type="SUPFAM" id="SSF53850">
    <property type="entry name" value="Periplasmic binding protein-like II"/>
    <property type="match status" value="1"/>
</dbReference>
<comment type="similarity">
    <text evidence="2">Belongs to the bacterial solute-binding protein 1 family.</text>
</comment>
<dbReference type="RefSeq" id="WP_275568219.1">
    <property type="nucleotide sequence ID" value="NZ_JARGYC010000041.1"/>
</dbReference>
<evidence type="ECO:0000256" key="2">
    <source>
        <dbReference type="ARBA" id="ARBA00008520"/>
    </source>
</evidence>
<evidence type="ECO:0000313" key="3">
    <source>
        <dbReference type="EMBL" id="MDF0602082.1"/>
    </source>
</evidence>
<dbReference type="EMBL" id="JARGYC010000041">
    <property type="protein sequence ID" value="MDF0602082.1"/>
    <property type="molecule type" value="Genomic_DNA"/>
</dbReference>
<name>A0AAE3NU39_9RHOB</name>
<dbReference type="GO" id="GO:0042597">
    <property type="term" value="C:periplasmic space"/>
    <property type="evidence" value="ECO:0007669"/>
    <property type="project" value="UniProtKB-SubCell"/>
</dbReference>
<proteinExistence type="inferred from homology"/>
<dbReference type="PANTHER" id="PTHR43649">
    <property type="entry name" value="ARABINOSE-BINDING PROTEIN-RELATED"/>
    <property type="match status" value="1"/>
</dbReference>
<dbReference type="Proteomes" id="UP001220964">
    <property type="component" value="Unassembled WGS sequence"/>
</dbReference>
<sequence>MPAAGGAVRFPRLRRRNREMKTSRMPSMGRRQFMQTSAAAGALGLAAPGRLALAQSASPVNLHTWSAAVDTVKSHLTAFEEHTGIPVNYGNSPWAQYREGMVTKFVGGAPLDMMWVSDAWLPEWAEAGWIAPVDDFDFLMKYNAEAEDFCTNSMTYDGRQYGLTYYTDFMAFLYDEEKLKEAGFDAPPETWDEVVEQSLVMKEKGIAEYPMMLAMAQESWLIEFMSALVYSHGGRFVDDNGDAIMQHEGNGAVEALRWVVDGVRKHGIISPACVETGELSGLKAFASGNHAFALVAKYRLRMLNDPEQSQVAGNVKQAMMPMGSNGAHDTVGWMRFHGMSAQAAADQQRAENTAKLIEWFGGKADGEYKFQKLLFLDIGAGFGVKPLFEDPEIRAAYDAYGDVDMIQKQQAQARKKDVITPWFGEWSETNGSAWQSAILGNVDPKAALEKSAELWAELKSEY</sequence>
<protein>
    <submittedName>
        <fullName evidence="3">Extracellular solute-binding protein</fullName>
    </submittedName>
</protein>
<dbReference type="Pfam" id="PF01547">
    <property type="entry name" value="SBP_bac_1"/>
    <property type="match status" value="1"/>
</dbReference>
<dbReference type="InterPro" id="IPR006311">
    <property type="entry name" value="TAT_signal"/>
</dbReference>
<dbReference type="AlphaFoldDB" id="A0AAE3NU39"/>
<comment type="subcellular location">
    <subcellularLocation>
        <location evidence="1">Periplasm</location>
    </subcellularLocation>
</comment>
<reference evidence="3" key="1">
    <citation type="submission" date="2023-03" db="EMBL/GenBank/DDBJ databases">
        <title>Multiphase analysis and comparison of six strains from genera Psychromarinibacter, Lutimaribacter, and Maritimibacter, including a novel species: Psychromarinibacter sediminicola sp. nov.</title>
        <authorList>
            <person name="Wang Y.-H."/>
            <person name="Ye M.-Q."/>
            <person name="Du Z.-J."/>
        </authorList>
    </citation>
    <scope>NUCLEOTIDE SEQUENCE</scope>
    <source>
        <strain evidence="3">C21-152</strain>
    </source>
</reference>
<dbReference type="InterPro" id="IPR050490">
    <property type="entry name" value="Bact_solute-bd_prot1"/>
</dbReference>
<dbReference type="Gene3D" id="3.40.190.10">
    <property type="entry name" value="Periplasmic binding protein-like II"/>
    <property type="match status" value="2"/>
</dbReference>
<accession>A0AAE3NU39</accession>
<dbReference type="PANTHER" id="PTHR43649:SF12">
    <property type="entry name" value="DIACETYLCHITOBIOSE BINDING PROTEIN DASA"/>
    <property type="match status" value="1"/>
</dbReference>
<dbReference type="InterPro" id="IPR006059">
    <property type="entry name" value="SBP"/>
</dbReference>
<organism evidence="3 4">
    <name type="scientific">Psychromarinibacter sediminicola</name>
    <dbReference type="NCBI Taxonomy" id="3033385"/>
    <lineage>
        <taxon>Bacteria</taxon>
        <taxon>Pseudomonadati</taxon>
        <taxon>Pseudomonadota</taxon>
        <taxon>Alphaproteobacteria</taxon>
        <taxon>Rhodobacterales</taxon>
        <taxon>Paracoccaceae</taxon>
        <taxon>Psychromarinibacter</taxon>
    </lineage>
</organism>
<dbReference type="PROSITE" id="PS51318">
    <property type="entry name" value="TAT"/>
    <property type="match status" value="1"/>
</dbReference>
<keyword evidence="4" id="KW-1185">Reference proteome</keyword>
<comment type="caution">
    <text evidence="3">The sequence shown here is derived from an EMBL/GenBank/DDBJ whole genome shotgun (WGS) entry which is preliminary data.</text>
</comment>
<evidence type="ECO:0000313" key="4">
    <source>
        <dbReference type="Proteomes" id="UP001220964"/>
    </source>
</evidence>
<evidence type="ECO:0000256" key="1">
    <source>
        <dbReference type="ARBA" id="ARBA00004418"/>
    </source>
</evidence>
<gene>
    <name evidence="3" type="ORF">P1J78_15175</name>
</gene>